<comment type="caution">
    <text evidence="1">The sequence shown here is derived from an EMBL/GenBank/DDBJ whole genome shotgun (WGS) entry which is preliminary data.</text>
</comment>
<dbReference type="Pfam" id="PF17362">
    <property type="entry name" value="pXO2-34"/>
    <property type="match status" value="1"/>
</dbReference>
<dbReference type="AlphaFoldDB" id="A0A9X7E265"/>
<evidence type="ECO:0000313" key="1">
    <source>
        <dbReference type="EMBL" id="PHG74959.1"/>
    </source>
</evidence>
<dbReference type="InterPro" id="IPR020270">
    <property type="entry name" value="Plasmid_pXO2-34"/>
</dbReference>
<protein>
    <submittedName>
        <fullName evidence="1">Uncharacterized protein</fullName>
    </submittedName>
</protein>
<name>A0A9X7E265_BACCE</name>
<dbReference type="EMBL" id="NUUR01000121">
    <property type="protein sequence ID" value="PHG74959.1"/>
    <property type="molecule type" value="Genomic_DNA"/>
</dbReference>
<dbReference type="Proteomes" id="UP000225135">
    <property type="component" value="Unassembled WGS sequence"/>
</dbReference>
<organism evidence="1 2">
    <name type="scientific">Bacillus cereus</name>
    <dbReference type="NCBI Taxonomy" id="1396"/>
    <lineage>
        <taxon>Bacteria</taxon>
        <taxon>Bacillati</taxon>
        <taxon>Bacillota</taxon>
        <taxon>Bacilli</taxon>
        <taxon>Bacillales</taxon>
        <taxon>Bacillaceae</taxon>
        <taxon>Bacillus</taxon>
        <taxon>Bacillus cereus group</taxon>
    </lineage>
</organism>
<reference evidence="1 2" key="1">
    <citation type="submission" date="2017-09" db="EMBL/GenBank/DDBJ databases">
        <title>Large-scale bioinformatics analysis of Bacillus genomes uncovers conserved roles of natural products in bacterial physiology.</title>
        <authorList>
            <consortium name="Agbiome Team Llc"/>
            <person name="Bleich R.M."/>
            <person name="Grubbs K.J."/>
            <person name="Santa Maria K.C."/>
            <person name="Allen S.E."/>
            <person name="Farag S."/>
            <person name="Shank E.A."/>
            <person name="Bowers A."/>
        </authorList>
    </citation>
    <scope>NUCLEOTIDE SEQUENCE [LARGE SCALE GENOMIC DNA]</scope>
    <source>
        <strain evidence="1 2">AFS029792</strain>
    </source>
</reference>
<sequence>MFMRAKEFSKKTHSLKVVQEMDTGALVRKAHSISTFQGQEYIVLDNGNLYDPMQKREVPLARIFRYIKCVRNSYGVIIAKKSNTNAKLMEVKFIKKSKQVS</sequence>
<accession>A0A9X7E265</accession>
<proteinExistence type="predicted"/>
<evidence type="ECO:0000313" key="2">
    <source>
        <dbReference type="Proteomes" id="UP000225135"/>
    </source>
</evidence>
<gene>
    <name evidence="1" type="ORF">COI69_28940</name>
</gene>